<proteinExistence type="predicted"/>
<accession>A0A316H9R8</accession>
<gene>
    <name evidence="3" type="ORF">LX99_03038</name>
</gene>
<keyword evidence="1" id="KW-0238">DNA-binding</keyword>
<evidence type="ECO:0000256" key="1">
    <source>
        <dbReference type="ARBA" id="ARBA00023125"/>
    </source>
</evidence>
<name>A0A316H9R8_9SPHI</name>
<organism evidence="3 4">
    <name type="scientific">Mucilaginibacter oryzae</name>
    <dbReference type="NCBI Taxonomy" id="468058"/>
    <lineage>
        <taxon>Bacteria</taxon>
        <taxon>Pseudomonadati</taxon>
        <taxon>Bacteroidota</taxon>
        <taxon>Sphingobacteriia</taxon>
        <taxon>Sphingobacteriales</taxon>
        <taxon>Sphingobacteriaceae</taxon>
        <taxon>Mucilaginibacter</taxon>
    </lineage>
</organism>
<reference evidence="3 4" key="1">
    <citation type="submission" date="2018-05" db="EMBL/GenBank/DDBJ databases">
        <title>Genomic Encyclopedia of Archaeal and Bacterial Type Strains, Phase II (KMG-II): from individual species to whole genera.</title>
        <authorList>
            <person name="Goeker M."/>
        </authorList>
    </citation>
    <scope>NUCLEOTIDE SEQUENCE [LARGE SCALE GENOMIC DNA]</scope>
    <source>
        <strain evidence="3 4">DSM 19975</strain>
    </source>
</reference>
<evidence type="ECO:0000313" key="4">
    <source>
        <dbReference type="Proteomes" id="UP000245678"/>
    </source>
</evidence>
<dbReference type="InterPro" id="IPR011010">
    <property type="entry name" value="DNA_brk_join_enz"/>
</dbReference>
<dbReference type="RefSeq" id="WP_109608622.1">
    <property type="nucleotide sequence ID" value="NZ_QGHA01000005.1"/>
</dbReference>
<dbReference type="GO" id="GO:0003677">
    <property type="term" value="F:DNA binding"/>
    <property type="evidence" value="ECO:0007669"/>
    <property type="project" value="UniProtKB-KW"/>
</dbReference>
<dbReference type="AlphaFoldDB" id="A0A316H9R8"/>
<comment type="caution">
    <text evidence="3">The sequence shown here is derived from an EMBL/GenBank/DDBJ whole genome shotgun (WGS) entry which is preliminary data.</text>
</comment>
<dbReference type="Gene3D" id="1.10.150.130">
    <property type="match status" value="1"/>
</dbReference>
<dbReference type="InterPro" id="IPR025269">
    <property type="entry name" value="SAM-like_dom"/>
</dbReference>
<evidence type="ECO:0000259" key="2">
    <source>
        <dbReference type="Pfam" id="PF13102"/>
    </source>
</evidence>
<dbReference type="SUPFAM" id="SSF56349">
    <property type="entry name" value="DNA breaking-rejoining enzymes"/>
    <property type="match status" value="1"/>
</dbReference>
<keyword evidence="4" id="KW-1185">Reference proteome</keyword>
<dbReference type="InterPro" id="IPR010998">
    <property type="entry name" value="Integrase_recombinase_N"/>
</dbReference>
<evidence type="ECO:0000313" key="3">
    <source>
        <dbReference type="EMBL" id="PWK77227.1"/>
    </source>
</evidence>
<protein>
    <submittedName>
        <fullName evidence="3">Integrase-like protein</fullName>
    </submittedName>
</protein>
<dbReference type="Pfam" id="PF13102">
    <property type="entry name" value="Phage_int_SAM_5"/>
    <property type="match status" value="1"/>
</dbReference>
<sequence>MKDGMATLKQIILPHHKKEDNTWNVKIRLTHKRKSTYMDTNYFVSSKQLDKSFALKDTFILKKVLDEVEAYRNKLNDFVSKYDYLDVWQLAEKLNEIEETKLGNIKPDDINVISFGRNRINELRELNRTSSAGNMTTVVNSLEDYFKSDFVPITAITAKMLTKYELYLKRPSALKRYNQFSELVTTNEPGLRDNGIHCHFRDLRILFNNIKDHYNDDDHGIVVVKHYPFKKFKIKRYKPRRKRKLTIAQVQAIRDLVAPKDSRIELAKELFMLSFYLCGMNAVDIYKMRSSTTAPKRIDYSRSKTASRRTDDAFISINLIKEARSIFMKYAGALSERYSDHRTLDQAIAYGMRAIGKMLKIANLEFYDARHAFADFARNKCRFSVDDKALALNHIDDDNFVTDLYLSKDWSIIDEIQASVIRLVKN</sequence>
<feature type="domain" description="Phage integrase SAM-like" evidence="2">
    <location>
        <begin position="112"/>
        <end position="209"/>
    </location>
</feature>
<dbReference type="EMBL" id="QGHA01000005">
    <property type="protein sequence ID" value="PWK77227.1"/>
    <property type="molecule type" value="Genomic_DNA"/>
</dbReference>
<dbReference type="Proteomes" id="UP000245678">
    <property type="component" value="Unassembled WGS sequence"/>
</dbReference>